<name>A0A2I0I8I8_PUNGR</name>
<keyword evidence="4" id="KW-1185">Reference proteome</keyword>
<dbReference type="AlphaFoldDB" id="A0A2I0I8I8"/>
<evidence type="ECO:0000259" key="2">
    <source>
        <dbReference type="Pfam" id="PF26138"/>
    </source>
</evidence>
<protein>
    <recommendedName>
        <fullName evidence="2">DUF8040 domain-containing protein</fullName>
    </recommendedName>
</protein>
<accession>A0A2I0I8I8</accession>
<feature type="region of interest" description="Disordered" evidence="1">
    <location>
        <begin position="141"/>
        <end position="172"/>
    </location>
</feature>
<proteinExistence type="predicted"/>
<dbReference type="EMBL" id="PGOL01003615">
    <property type="protein sequence ID" value="PKI40291.1"/>
    <property type="molecule type" value="Genomic_DNA"/>
</dbReference>
<dbReference type="Proteomes" id="UP000233551">
    <property type="component" value="Unassembled WGS sequence"/>
</dbReference>
<organism evidence="3 4">
    <name type="scientific">Punica granatum</name>
    <name type="common">Pomegranate</name>
    <dbReference type="NCBI Taxonomy" id="22663"/>
    <lineage>
        <taxon>Eukaryota</taxon>
        <taxon>Viridiplantae</taxon>
        <taxon>Streptophyta</taxon>
        <taxon>Embryophyta</taxon>
        <taxon>Tracheophyta</taxon>
        <taxon>Spermatophyta</taxon>
        <taxon>Magnoliopsida</taxon>
        <taxon>eudicotyledons</taxon>
        <taxon>Gunneridae</taxon>
        <taxon>Pentapetalae</taxon>
        <taxon>rosids</taxon>
        <taxon>malvids</taxon>
        <taxon>Myrtales</taxon>
        <taxon>Lythraceae</taxon>
        <taxon>Punica</taxon>
    </lineage>
</organism>
<sequence length="277" mass="31336">MAPKGDGILEWTDAFIDVLLEKFTRTHTTSWKGKDWEQMNKELEEQFPSTTLGSKKLQQKLQPPKSPATYACIEEEFLAAATIRGKEPVNLEEGSGDSDDPVHEVTEPVVTVSRRQVRRRSYNADSRLQECLDMLKYNMSRREKERNCTPPTSKRSKSATSPEKPAAGSIEESMAEGITVEEMVGMFLMVVAHSTRLSVVAERFWHSKETVSRLIKNCIGAIDGTHVATTVPSSLARTPWSGFTRARQTHRWCSRASWLLNPWDPRYGFCKLAEQTN</sequence>
<evidence type="ECO:0000256" key="1">
    <source>
        <dbReference type="SAM" id="MobiDB-lite"/>
    </source>
</evidence>
<evidence type="ECO:0000313" key="3">
    <source>
        <dbReference type="EMBL" id="PKI40291.1"/>
    </source>
</evidence>
<feature type="domain" description="DUF8040" evidence="2">
    <location>
        <begin position="176"/>
        <end position="222"/>
    </location>
</feature>
<dbReference type="InterPro" id="IPR058353">
    <property type="entry name" value="DUF8040"/>
</dbReference>
<gene>
    <name evidence="3" type="ORF">CRG98_039316</name>
</gene>
<reference evidence="3 4" key="1">
    <citation type="submission" date="2017-11" db="EMBL/GenBank/DDBJ databases">
        <title>De-novo sequencing of pomegranate (Punica granatum L.) genome.</title>
        <authorList>
            <person name="Akparov Z."/>
            <person name="Amiraslanov A."/>
            <person name="Hajiyeva S."/>
            <person name="Abbasov M."/>
            <person name="Kaur K."/>
            <person name="Hamwieh A."/>
            <person name="Solovyev V."/>
            <person name="Salamov A."/>
            <person name="Braich B."/>
            <person name="Kosarev P."/>
            <person name="Mahmoud A."/>
            <person name="Hajiyev E."/>
            <person name="Babayeva S."/>
            <person name="Izzatullayeva V."/>
            <person name="Mammadov A."/>
            <person name="Mammadov A."/>
            <person name="Sharifova S."/>
            <person name="Ojaghi J."/>
            <person name="Eynullazada K."/>
            <person name="Bayramov B."/>
            <person name="Abdulazimova A."/>
            <person name="Shahmuradov I."/>
        </authorList>
    </citation>
    <scope>NUCLEOTIDE SEQUENCE [LARGE SCALE GENOMIC DNA]</scope>
    <source>
        <strain evidence="4">cv. AG2017</strain>
        <tissue evidence="3">Leaf</tissue>
    </source>
</reference>
<feature type="compositionally biased region" description="Polar residues" evidence="1">
    <location>
        <begin position="149"/>
        <end position="161"/>
    </location>
</feature>
<comment type="caution">
    <text evidence="3">The sequence shown here is derived from an EMBL/GenBank/DDBJ whole genome shotgun (WGS) entry which is preliminary data.</text>
</comment>
<dbReference type="Pfam" id="PF26138">
    <property type="entry name" value="DUF8040"/>
    <property type="match status" value="1"/>
</dbReference>
<evidence type="ECO:0000313" key="4">
    <source>
        <dbReference type="Proteomes" id="UP000233551"/>
    </source>
</evidence>